<evidence type="ECO:0000259" key="2">
    <source>
        <dbReference type="Pfam" id="PF00496"/>
    </source>
</evidence>
<dbReference type="RefSeq" id="WP_072831347.1">
    <property type="nucleotide sequence ID" value="NZ_FQXP01000005.1"/>
</dbReference>
<name>A0A1M5VXV3_9CLOT</name>
<dbReference type="PROSITE" id="PS51257">
    <property type="entry name" value="PROKAR_LIPOPROTEIN"/>
    <property type="match status" value="1"/>
</dbReference>
<evidence type="ECO:0000256" key="1">
    <source>
        <dbReference type="SAM" id="SignalP"/>
    </source>
</evidence>
<dbReference type="Pfam" id="PF00496">
    <property type="entry name" value="SBP_bac_5"/>
    <property type="match status" value="1"/>
</dbReference>
<dbReference type="Proteomes" id="UP000184526">
    <property type="component" value="Unassembled WGS sequence"/>
</dbReference>
<dbReference type="FunFam" id="3.90.76.10:FF:000004">
    <property type="entry name" value="Peptide ABC transporter substrate-binding protein"/>
    <property type="match status" value="1"/>
</dbReference>
<dbReference type="PIRSF" id="PIRSF002741">
    <property type="entry name" value="MppA"/>
    <property type="match status" value="1"/>
</dbReference>
<organism evidence="3 4">
    <name type="scientific">Clostridium collagenovorans DSM 3089</name>
    <dbReference type="NCBI Taxonomy" id="1121306"/>
    <lineage>
        <taxon>Bacteria</taxon>
        <taxon>Bacillati</taxon>
        <taxon>Bacillota</taxon>
        <taxon>Clostridia</taxon>
        <taxon>Eubacteriales</taxon>
        <taxon>Clostridiaceae</taxon>
        <taxon>Clostridium</taxon>
    </lineage>
</organism>
<dbReference type="STRING" id="1121306.SAMN02745196_01435"/>
<dbReference type="InterPro" id="IPR039424">
    <property type="entry name" value="SBP_5"/>
</dbReference>
<dbReference type="InterPro" id="IPR000914">
    <property type="entry name" value="SBP_5_dom"/>
</dbReference>
<dbReference type="PANTHER" id="PTHR30290:SF59">
    <property type="entry name" value="OLIGOPEPTIDE ABC TRANSPORTER,SUBSTRATE-BINDING PROTEIN"/>
    <property type="match status" value="1"/>
</dbReference>
<evidence type="ECO:0000313" key="3">
    <source>
        <dbReference type="EMBL" id="SHH80139.1"/>
    </source>
</evidence>
<dbReference type="Gene3D" id="3.90.76.10">
    <property type="entry name" value="Dipeptide-binding Protein, Domain 1"/>
    <property type="match status" value="1"/>
</dbReference>
<dbReference type="Gene3D" id="3.40.190.10">
    <property type="entry name" value="Periplasmic binding protein-like II"/>
    <property type="match status" value="1"/>
</dbReference>
<dbReference type="GO" id="GO:0043190">
    <property type="term" value="C:ATP-binding cassette (ABC) transporter complex"/>
    <property type="evidence" value="ECO:0007669"/>
    <property type="project" value="InterPro"/>
</dbReference>
<keyword evidence="4" id="KW-1185">Reference proteome</keyword>
<feature type="chain" id="PRO_5038566615" evidence="1">
    <location>
        <begin position="22"/>
        <end position="534"/>
    </location>
</feature>
<dbReference type="GO" id="GO:0015833">
    <property type="term" value="P:peptide transport"/>
    <property type="evidence" value="ECO:0007669"/>
    <property type="project" value="TreeGrafter"/>
</dbReference>
<keyword evidence="1" id="KW-0732">Signal</keyword>
<dbReference type="AlphaFoldDB" id="A0A1M5VXV3"/>
<dbReference type="Gene3D" id="3.10.105.10">
    <property type="entry name" value="Dipeptide-binding Protein, Domain 3"/>
    <property type="match status" value="1"/>
</dbReference>
<feature type="signal peptide" evidence="1">
    <location>
        <begin position="1"/>
        <end position="21"/>
    </location>
</feature>
<dbReference type="CDD" id="cd00995">
    <property type="entry name" value="PBP2_NikA_DppA_OppA_like"/>
    <property type="match status" value="1"/>
</dbReference>
<gene>
    <name evidence="3" type="ORF">SAMN02745196_01435</name>
</gene>
<protein>
    <submittedName>
        <fullName evidence="3">Peptide/nickel transport system substrate-binding protein</fullName>
    </submittedName>
</protein>
<accession>A0A1M5VXV3</accession>
<feature type="domain" description="Solute-binding protein family 5" evidence="2">
    <location>
        <begin position="94"/>
        <end position="448"/>
    </location>
</feature>
<evidence type="ECO:0000313" key="4">
    <source>
        <dbReference type="Proteomes" id="UP000184526"/>
    </source>
</evidence>
<dbReference type="PANTHER" id="PTHR30290">
    <property type="entry name" value="PERIPLASMIC BINDING COMPONENT OF ABC TRANSPORTER"/>
    <property type="match status" value="1"/>
</dbReference>
<sequence length="534" mass="60163">MKKRKILSVLLASIFTLTLMGCGNTSDNKDTGKTDGQKSEATAKVKDGGTMVFRSATDPTCLNPFFQSNRITFTVNNALFDPLFVVDTNETRNYLADSLKISDDNLTYTVKLKNNLKWHDGQKITADDIVFTVNAIQNEKNAIADRESFVIDGKNIEVKKIDDLTVEFKLPQAFAPFDSSLGSLTPIPKHIFENESDLAKSEKNNTPVGSGPFKFKEWKKGEALTLERFNDYYLGKPHLESLVYRIIPDDNTAKIAFENGEVSATYLSEENYKKMSSDEKFTTHAFDEGMLLYLNYNMKNKDLKNPDVRKAISYALNKDEIIKSSYEDPKNTQVANSVLVPSTKYYTDSVTKYDNNVEKAKELLKKAGCENLKLNFQYISGKSDEKIAQIIQQQLKPVGIDVELQALDANTFYAKFDGQMERDFDLVLNGYVLGVDPNGYANAFTTKGPYNIIEYSNPEVDKLFEDGAVESDTTKRKSIYEKAQKLISDDAPVYPINYSKSFVGVNAKFGGIKEAKTVPIYMFEDLSKLYMVEK</sequence>
<dbReference type="InterPro" id="IPR030678">
    <property type="entry name" value="Peptide/Ni-bd"/>
</dbReference>
<dbReference type="OrthoDB" id="9772924at2"/>
<reference evidence="3 4" key="1">
    <citation type="submission" date="2016-11" db="EMBL/GenBank/DDBJ databases">
        <authorList>
            <person name="Jaros S."/>
            <person name="Januszkiewicz K."/>
            <person name="Wedrychowicz H."/>
        </authorList>
    </citation>
    <scope>NUCLEOTIDE SEQUENCE [LARGE SCALE GENOMIC DNA]</scope>
    <source>
        <strain evidence="3 4">DSM 3089</strain>
    </source>
</reference>
<dbReference type="EMBL" id="FQXP01000005">
    <property type="protein sequence ID" value="SHH80139.1"/>
    <property type="molecule type" value="Genomic_DNA"/>
</dbReference>
<dbReference type="GO" id="GO:1904680">
    <property type="term" value="F:peptide transmembrane transporter activity"/>
    <property type="evidence" value="ECO:0007669"/>
    <property type="project" value="TreeGrafter"/>
</dbReference>
<dbReference type="GO" id="GO:0042597">
    <property type="term" value="C:periplasmic space"/>
    <property type="evidence" value="ECO:0007669"/>
    <property type="project" value="UniProtKB-ARBA"/>
</dbReference>
<proteinExistence type="predicted"/>
<dbReference type="SUPFAM" id="SSF53850">
    <property type="entry name" value="Periplasmic binding protein-like II"/>
    <property type="match status" value="1"/>
</dbReference>